<dbReference type="EMBL" id="JANBUL010000405">
    <property type="protein sequence ID" value="KAJ2776040.1"/>
    <property type="molecule type" value="Genomic_DNA"/>
</dbReference>
<comment type="caution">
    <text evidence="1">The sequence shown here is derived from an EMBL/GenBank/DDBJ whole genome shotgun (WGS) entry which is preliminary data.</text>
</comment>
<evidence type="ECO:0000313" key="2">
    <source>
        <dbReference type="Proteomes" id="UP001140217"/>
    </source>
</evidence>
<evidence type="ECO:0000313" key="1">
    <source>
        <dbReference type="EMBL" id="KAJ2776040.1"/>
    </source>
</evidence>
<keyword evidence="2" id="KW-1185">Reference proteome</keyword>
<evidence type="ECO:0008006" key="3">
    <source>
        <dbReference type="Google" id="ProtNLM"/>
    </source>
</evidence>
<reference evidence="1" key="1">
    <citation type="submission" date="2022-07" db="EMBL/GenBank/DDBJ databases">
        <title>Phylogenomic reconstructions and comparative analyses of Kickxellomycotina fungi.</title>
        <authorList>
            <person name="Reynolds N.K."/>
            <person name="Stajich J.E."/>
            <person name="Barry K."/>
            <person name="Grigoriev I.V."/>
            <person name="Crous P."/>
            <person name="Smith M.E."/>
        </authorList>
    </citation>
    <scope>NUCLEOTIDE SEQUENCE</scope>
    <source>
        <strain evidence="1">NBRC 105414</strain>
    </source>
</reference>
<sequence length="520" mass="54102">MYIGDVPHDVVSLILQRAATPESGGLAHWKRTLALLSVCRSWRDLARPFVFRDLIIIGSDDGRDGAGRSVALASNAQLVVASRSARYVRSVSISLAPVTDATALVNAAIGQLCIGDTVWARAQSLLINIGLHDSMGRVAASDGQSAAIAAGMATRIRAALPGISRIRLDGGGSVLTRRLGGVLCDVYAPQLTRLVSHYRIPLSVPEFSAQLTHLEMVIGGDAAAQVPRVHASSLRSLALHLFPNGYSWTPFLGAGEGPDIVFPHLESLDVSYGPSHDAPGAGPARAARAPRLRFPRLGRLAIFGSHAGCAILSAGVFPQRMRAISLFGAAHAAVLLGDSALCSVEGLALTAVSVDGCSSAAFMRATNRLFSASCSTRAAALTLCESVALVDPAQIAWQGLAKLTISDGAEAGVLLAIIKAAPSLVELAAFHIRIDAEQDIPADGAALEAGGSGIEKLFLSCAPHANSARDGAQFAVCLLAGLCCLRTAILVGAHRGQVRSLVDSYSSRFGHLAHMSIGYQ</sequence>
<proteinExistence type="predicted"/>
<gene>
    <name evidence="1" type="ORF">H4R18_005895</name>
</gene>
<dbReference type="AlphaFoldDB" id="A0A9W8H0B2"/>
<dbReference type="OrthoDB" id="5593926at2759"/>
<protein>
    <recommendedName>
        <fullName evidence="3">F-box domain-containing protein</fullName>
    </recommendedName>
</protein>
<dbReference type="Proteomes" id="UP001140217">
    <property type="component" value="Unassembled WGS sequence"/>
</dbReference>
<organism evidence="1 2">
    <name type="scientific">Coemansia javaensis</name>
    <dbReference type="NCBI Taxonomy" id="2761396"/>
    <lineage>
        <taxon>Eukaryota</taxon>
        <taxon>Fungi</taxon>
        <taxon>Fungi incertae sedis</taxon>
        <taxon>Zoopagomycota</taxon>
        <taxon>Kickxellomycotina</taxon>
        <taxon>Kickxellomycetes</taxon>
        <taxon>Kickxellales</taxon>
        <taxon>Kickxellaceae</taxon>
        <taxon>Coemansia</taxon>
    </lineage>
</organism>
<accession>A0A9W8H0B2</accession>
<name>A0A9W8H0B2_9FUNG</name>